<name>A0A9P7UE01_9PEZI</name>
<reference evidence="1" key="1">
    <citation type="submission" date="2021-05" db="EMBL/GenBank/DDBJ databases">
        <title>Comparative genomics of three Colletotrichum scovillei strains and genetic complementation revealed genes involved fungal growth and virulence on chili pepper.</title>
        <authorList>
            <person name="Hsieh D.-K."/>
            <person name="Chuang S.-C."/>
            <person name="Chen C.-Y."/>
            <person name="Chao Y.-T."/>
            <person name="Lu M.-Y.J."/>
            <person name="Lee M.-H."/>
            <person name="Shih M.-C."/>
        </authorList>
    </citation>
    <scope>NUCLEOTIDE SEQUENCE</scope>
    <source>
        <strain evidence="1">Coll-153</strain>
    </source>
</reference>
<organism evidence="1 2">
    <name type="scientific">Colletotrichum scovillei</name>
    <dbReference type="NCBI Taxonomy" id="1209932"/>
    <lineage>
        <taxon>Eukaryota</taxon>
        <taxon>Fungi</taxon>
        <taxon>Dikarya</taxon>
        <taxon>Ascomycota</taxon>
        <taxon>Pezizomycotina</taxon>
        <taxon>Sordariomycetes</taxon>
        <taxon>Hypocreomycetidae</taxon>
        <taxon>Glomerellales</taxon>
        <taxon>Glomerellaceae</taxon>
        <taxon>Colletotrichum</taxon>
        <taxon>Colletotrichum acutatum species complex</taxon>
    </lineage>
</organism>
<comment type="caution">
    <text evidence="1">The sequence shown here is derived from an EMBL/GenBank/DDBJ whole genome shotgun (WGS) entry which is preliminary data.</text>
</comment>
<evidence type="ECO:0000313" key="2">
    <source>
        <dbReference type="Proteomes" id="UP000699042"/>
    </source>
</evidence>
<proteinExistence type="predicted"/>
<protein>
    <submittedName>
        <fullName evidence="1">Uncharacterized protein</fullName>
    </submittedName>
</protein>
<sequence>MSEYADCSETVKERAESYLAGTVTGSHWWVLEALEGKETRSAASTLCTGLAGRERSALWCSLVLLRNGVTG</sequence>
<keyword evidence="2" id="KW-1185">Reference proteome</keyword>
<dbReference type="EMBL" id="JAESDN010000004">
    <property type="protein sequence ID" value="KAG7051636.1"/>
    <property type="molecule type" value="Genomic_DNA"/>
</dbReference>
<evidence type="ECO:0000313" key="1">
    <source>
        <dbReference type="EMBL" id="KAG7051636.1"/>
    </source>
</evidence>
<accession>A0A9P7UE01</accession>
<dbReference type="Proteomes" id="UP000699042">
    <property type="component" value="Unassembled WGS sequence"/>
</dbReference>
<gene>
    <name evidence="1" type="ORF">JMJ77_002254</name>
</gene>
<dbReference type="AlphaFoldDB" id="A0A9P7UE01"/>